<comment type="caution">
    <text evidence="2">The sequence shown here is derived from an EMBL/GenBank/DDBJ whole genome shotgun (WGS) entry which is preliminary data.</text>
</comment>
<protein>
    <submittedName>
        <fullName evidence="2">Uncharacterized protein</fullName>
    </submittedName>
</protein>
<feature type="non-terminal residue" evidence="2">
    <location>
        <position position="1"/>
    </location>
</feature>
<gene>
    <name evidence="2" type="ORF">Tci_921643</name>
</gene>
<evidence type="ECO:0000256" key="1">
    <source>
        <dbReference type="SAM" id="MobiDB-lite"/>
    </source>
</evidence>
<organism evidence="2">
    <name type="scientific">Tanacetum cinerariifolium</name>
    <name type="common">Dalmatian daisy</name>
    <name type="synonym">Chrysanthemum cinerariifolium</name>
    <dbReference type="NCBI Taxonomy" id="118510"/>
    <lineage>
        <taxon>Eukaryota</taxon>
        <taxon>Viridiplantae</taxon>
        <taxon>Streptophyta</taxon>
        <taxon>Embryophyta</taxon>
        <taxon>Tracheophyta</taxon>
        <taxon>Spermatophyta</taxon>
        <taxon>Magnoliopsida</taxon>
        <taxon>eudicotyledons</taxon>
        <taxon>Gunneridae</taxon>
        <taxon>Pentapetalae</taxon>
        <taxon>asterids</taxon>
        <taxon>campanulids</taxon>
        <taxon>Asterales</taxon>
        <taxon>Asteraceae</taxon>
        <taxon>Asteroideae</taxon>
        <taxon>Anthemideae</taxon>
        <taxon>Anthemidinae</taxon>
        <taxon>Tanacetum</taxon>
    </lineage>
</organism>
<dbReference type="AlphaFoldDB" id="A0A699WYN4"/>
<feature type="compositionally biased region" description="Basic residues" evidence="1">
    <location>
        <begin position="74"/>
        <end position="97"/>
    </location>
</feature>
<dbReference type="EMBL" id="BKCJ011745627">
    <property type="protein sequence ID" value="GFD49674.1"/>
    <property type="molecule type" value="Genomic_DNA"/>
</dbReference>
<reference evidence="2" key="1">
    <citation type="journal article" date="2019" name="Sci. Rep.">
        <title>Draft genome of Tanacetum cinerariifolium, the natural source of mosquito coil.</title>
        <authorList>
            <person name="Yamashiro T."/>
            <person name="Shiraishi A."/>
            <person name="Satake H."/>
            <person name="Nakayama K."/>
        </authorList>
    </citation>
    <scope>NUCLEOTIDE SEQUENCE</scope>
</reference>
<accession>A0A699WYN4</accession>
<feature type="region of interest" description="Disordered" evidence="1">
    <location>
        <begin position="1"/>
        <end position="97"/>
    </location>
</feature>
<sequence>NGGGKVAGGQHNERPAQVGQQVDKDEPAGGQAQHPPRLDEGGRAQPQHLPAHYPRHIDPHGKAHGYEADPHAFAVKRQRNGNHQHNTRNAPNHRHQP</sequence>
<name>A0A699WYN4_TANCI</name>
<proteinExistence type="predicted"/>
<evidence type="ECO:0000313" key="2">
    <source>
        <dbReference type="EMBL" id="GFD49674.1"/>
    </source>
</evidence>
<feature type="compositionally biased region" description="Basic and acidic residues" evidence="1">
    <location>
        <begin position="55"/>
        <end position="70"/>
    </location>
</feature>